<dbReference type="GeneID" id="70185126"/>
<comment type="caution">
    <text evidence="1">The sequence shown here is derived from an EMBL/GenBank/DDBJ whole genome shotgun (WGS) entry which is preliminary data.</text>
</comment>
<gene>
    <name evidence="1" type="ORF">B0I36DRAFT_336210</name>
</gene>
<name>A0A9P8XUE8_9PEZI</name>
<reference evidence="1" key="1">
    <citation type="journal article" date="2021" name="Nat. Commun.">
        <title>Genetic determinants of endophytism in the Arabidopsis root mycobiome.</title>
        <authorList>
            <person name="Mesny F."/>
            <person name="Miyauchi S."/>
            <person name="Thiergart T."/>
            <person name="Pickel B."/>
            <person name="Atanasova L."/>
            <person name="Karlsson M."/>
            <person name="Huettel B."/>
            <person name="Barry K.W."/>
            <person name="Haridas S."/>
            <person name="Chen C."/>
            <person name="Bauer D."/>
            <person name="Andreopoulos W."/>
            <person name="Pangilinan J."/>
            <person name="LaButti K."/>
            <person name="Riley R."/>
            <person name="Lipzen A."/>
            <person name="Clum A."/>
            <person name="Drula E."/>
            <person name="Henrissat B."/>
            <person name="Kohler A."/>
            <person name="Grigoriev I.V."/>
            <person name="Martin F.M."/>
            <person name="Hacquard S."/>
        </authorList>
    </citation>
    <scope>NUCLEOTIDE SEQUENCE</scope>
    <source>
        <strain evidence="1">MPI-CAGE-CH-0230</strain>
    </source>
</reference>
<dbReference type="EMBL" id="JAGTJQ010000011">
    <property type="protein sequence ID" value="KAH7018560.1"/>
    <property type="molecule type" value="Genomic_DNA"/>
</dbReference>
<organism evidence="1 2">
    <name type="scientific">Microdochium trichocladiopsis</name>
    <dbReference type="NCBI Taxonomy" id="1682393"/>
    <lineage>
        <taxon>Eukaryota</taxon>
        <taxon>Fungi</taxon>
        <taxon>Dikarya</taxon>
        <taxon>Ascomycota</taxon>
        <taxon>Pezizomycotina</taxon>
        <taxon>Sordariomycetes</taxon>
        <taxon>Xylariomycetidae</taxon>
        <taxon>Xylariales</taxon>
        <taxon>Microdochiaceae</taxon>
        <taxon>Microdochium</taxon>
    </lineage>
</organism>
<proteinExistence type="predicted"/>
<evidence type="ECO:0000313" key="2">
    <source>
        <dbReference type="Proteomes" id="UP000756346"/>
    </source>
</evidence>
<sequence length="116" mass="12062">MAARVWVAELAVASRALPHESGHGCSSVPGMGIFVCRPGTGISTRLTMARGAVEGPGIVRAAGGSVEAGCNVTPWIDRHGQASLRAAVRSGRDPGLCMASFEEHSVQRVRCANVHE</sequence>
<protein>
    <submittedName>
        <fullName evidence="1">Uncharacterized protein</fullName>
    </submittedName>
</protein>
<dbReference type="RefSeq" id="XP_046006827.1">
    <property type="nucleotide sequence ID" value="XM_046155580.1"/>
</dbReference>
<keyword evidence="2" id="KW-1185">Reference proteome</keyword>
<dbReference type="AlphaFoldDB" id="A0A9P8XUE8"/>
<evidence type="ECO:0000313" key="1">
    <source>
        <dbReference type="EMBL" id="KAH7018560.1"/>
    </source>
</evidence>
<dbReference type="Proteomes" id="UP000756346">
    <property type="component" value="Unassembled WGS sequence"/>
</dbReference>
<accession>A0A9P8XUE8</accession>